<comment type="similarity">
    <text evidence="3">Belongs to the CASC3 family.</text>
</comment>
<evidence type="ECO:0000256" key="3">
    <source>
        <dbReference type="ARBA" id="ARBA00009548"/>
    </source>
</evidence>
<keyword evidence="11" id="KW-0508">mRNA splicing</keyword>
<evidence type="ECO:0000256" key="2">
    <source>
        <dbReference type="ARBA" id="ARBA00004496"/>
    </source>
</evidence>
<dbReference type="GO" id="GO:0051028">
    <property type="term" value="P:mRNA transport"/>
    <property type="evidence" value="ECO:0007669"/>
    <property type="project" value="UniProtKB-KW"/>
</dbReference>
<sequence length="635" mass="69398">MSGKEMTEQEYDSDPEATKLSLKMRRREASDDEEEEEGEEKGERGERVVRPIESDGESEGQGAAAEYEEGGEEEYVEEEEEEYERTGGGEVEEVAVEKIEEGNGVVEGELKDEKRGVRNDVSEINDDGLIDDVQLEDQKKEIEPYAVPMAGAFYMHDDRFRDNVGGQHRRTLGGRKLWDSRDERKWGHDKFEELTTHEWHYKERRKTYGGRSRGRGRNKGLDRGYDGENRPRVYNNNNNQNSDNNQNNAVKVVRGRGPRRYQPSFKNTNEAPLAQNKQSVKSVGKPSHFNSGRTRAPMPNVESYAFRPRKQMFGSSLSIASPPFYPSGSSAEDTLPLKRNVQASATNRNIQPSIADKSSTFAQSSEMLRGKNKVDSIGMDKLYIDDSVSANKPLNALQLLPSGSSSFNSTQPQQSRGQGRGMTSLTQMAYEPVSDNQVNRVPPAILLQTAQKNPDQSRGLSSSQASGQQFLQHLTSGSQASFPPKAAVPVNSFETGELESLSDSSKSKTALAAKGKGSVEGGGRGSFLYGGVQVIGASGDMGSGHGDQNFPAFLPVMQFRGQNPGGGVRVPAVGMAYPGYVAQPQLGNSEMTWLPVLAGASGALGSTYSPYQSVDGSYHAQPSEQTSSAVSTSRN</sequence>
<dbReference type="EMBL" id="CACTIH010003687">
    <property type="protein sequence ID" value="CAA2982127.1"/>
    <property type="molecule type" value="Genomic_DNA"/>
</dbReference>
<evidence type="ECO:0000256" key="4">
    <source>
        <dbReference type="ARBA" id="ARBA00022448"/>
    </source>
</evidence>
<dbReference type="GO" id="GO:0008380">
    <property type="term" value="P:RNA splicing"/>
    <property type="evidence" value="ECO:0007669"/>
    <property type="project" value="UniProtKB-KW"/>
</dbReference>
<organism evidence="15 16">
    <name type="scientific">Olea europaea subsp. europaea</name>
    <dbReference type="NCBI Taxonomy" id="158383"/>
    <lineage>
        <taxon>Eukaryota</taxon>
        <taxon>Viridiplantae</taxon>
        <taxon>Streptophyta</taxon>
        <taxon>Embryophyta</taxon>
        <taxon>Tracheophyta</taxon>
        <taxon>Spermatophyta</taxon>
        <taxon>Magnoliopsida</taxon>
        <taxon>eudicotyledons</taxon>
        <taxon>Gunneridae</taxon>
        <taxon>Pentapetalae</taxon>
        <taxon>asterids</taxon>
        <taxon>lamiids</taxon>
        <taxon>Lamiales</taxon>
        <taxon>Oleaceae</taxon>
        <taxon>Oleeae</taxon>
        <taxon>Olea</taxon>
    </lineage>
</organism>
<dbReference type="Pfam" id="PF09405">
    <property type="entry name" value="Btz"/>
    <property type="match status" value="1"/>
</dbReference>
<feature type="compositionally biased region" description="Acidic residues" evidence="13">
    <location>
        <begin position="30"/>
        <end position="40"/>
    </location>
</feature>
<evidence type="ECO:0000256" key="9">
    <source>
        <dbReference type="ARBA" id="ARBA00022884"/>
    </source>
</evidence>
<dbReference type="PANTHER" id="PTHR46837:SF5">
    <property type="entry name" value="PROTEIN MLN51 HOMOLOG"/>
    <property type="match status" value="1"/>
</dbReference>
<evidence type="ECO:0000313" key="15">
    <source>
        <dbReference type="EMBL" id="CAA2982127.1"/>
    </source>
</evidence>
<feature type="region of interest" description="Disordered" evidence="13">
    <location>
        <begin position="400"/>
        <end position="422"/>
    </location>
</feature>
<evidence type="ECO:0000256" key="6">
    <source>
        <dbReference type="ARBA" id="ARBA00022664"/>
    </source>
</evidence>
<feature type="compositionally biased region" description="Basic residues" evidence="13">
    <location>
        <begin position="207"/>
        <end position="218"/>
    </location>
</feature>
<dbReference type="AlphaFoldDB" id="A0A8S0RRJ0"/>
<keyword evidence="6" id="KW-0507">mRNA processing</keyword>
<dbReference type="GO" id="GO:0000184">
    <property type="term" value="P:nuclear-transcribed mRNA catabolic process, nonsense-mediated decay"/>
    <property type="evidence" value="ECO:0007669"/>
    <property type="project" value="UniProtKB-KW"/>
</dbReference>
<dbReference type="GO" id="GO:0035145">
    <property type="term" value="C:exon-exon junction complex"/>
    <property type="evidence" value="ECO:0007669"/>
    <property type="project" value="InterPro"/>
</dbReference>
<comment type="subcellular location">
    <subcellularLocation>
        <location evidence="2">Cytoplasm</location>
    </subcellularLocation>
    <subcellularLocation>
        <location evidence="1">Nucleus</location>
    </subcellularLocation>
</comment>
<dbReference type="SMART" id="SM01044">
    <property type="entry name" value="Btz"/>
    <property type="match status" value="1"/>
</dbReference>
<evidence type="ECO:0000256" key="7">
    <source>
        <dbReference type="ARBA" id="ARBA00022816"/>
    </source>
</evidence>
<dbReference type="Proteomes" id="UP000594638">
    <property type="component" value="Unassembled WGS sequence"/>
</dbReference>
<dbReference type="GO" id="GO:0006417">
    <property type="term" value="P:regulation of translation"/>
    <property type="evidence" value="ECO:0007669"/>
    <property type="project" value="UniProtKB-KW"/>
</dbReference>
<evidence type="ECO:0000313" key="16">
    <source>
        <dbReference type="Proteomes" id="UP000594638"/>
    </source>
</evidence>
<keyword evidence="8" id="KW-0810">Translation regulation</keyword>
<evidence type="ECO:0000256" key="1">
    <source>
        <dbReference type="ARBA" id="ARBA00004123"/>
    </source>
</evidence>
<feature type="compositionally biased region" description="Polar residues" evidence="13">
    <location>
        <begin position="264"/>
        <end position="281"/>
    </location>
</feature>
<gene>
    <name evidence="15" type="ORF">OLEA9_A104868</name>
</gene>
<evidence type="ECO:0000256" key="11">
    <source>
        <dbReference type="ARBA" id="ARBA00023187"/>
    </source>
</evidence>
<dbReference type="Gramene" id="OE9A104868T7">
    <property type="protein sequence ID" value="OE9A104868C7"/>
    <property type="gene ID" value="OE9A104868"/>
</dbReference>
<evidence type="ECO:0000256" key="8">
    <source>
        <dbReference type="ARBA" id="ARBA00022845"/>
    </source>
</evidence>
<dbReference type="GO" id="GO:0006397">
    <property type="term" value="P:mRNA processing"/>
    <property type="evidence" value="ECO:0007669"/>
    <property type="project" value="UniProtKB-KW"/>
</dbReference>
<keyword evidence="4" id="KW-0813">Transport</keyword>
<feature type="region of interest" description="Disordered" evidence="13">
    <location>
        <begin position="613"/>
        <end position="635"/>
    </location>
</feature>
<keyword evidence="5" id="KW-0963">Cytoplasm</keyword>
<dbReference type="InterPro" id="IPR044796">
    <property type="entry name" value="MLN51_plant"/>
</dbReference>
<feature type="compositionally biased region" description="Polar residues" evidence="13">
    <location>
        <begin position="401"/>
        <end position="422"/>
    </location>
</feature>
<feature type="compositionally biased region" description="Basic and acidic residues" evidence="13">
    <location>
        <begin position="41"/>
        <end position="53"/>
    </location>
</feature>
<feature type="region of interest" description="Disordered" evidence="13">
    <location>
        <begin position="1"/>
        <end position="111"/>
    </location>
</feature>
<evidence type="ECO:0000256" key="5">
    <source>
        <dbReference type="ARBA" id="ARBA00022490"/>
    </source>
</evidence>
<feature type="domain" description="Btz" evidence="14">
    <location>
        <begin position="110"/>
        <end position="218"/>
    </location>
</feature>
<feature type="compositionally biased region" description="Low complexity" evidence="13">
    <location>
        <begin position="235"/>
        <end position="248"/>
    </location>
</feature>
<dbReference type="InterPro" id="IPR018545">
    <property type="entry name" value="Btz_dom"/>
</dbReference>
<keyword evidence="10" id="KW-0866">Nonsense-mediated mRNA decay</keyword>
<name>A0A8S0RRJ0_OLEEU</name>
<comment type="caution">
    <text evidence="15">The sequence shown here is derived from an EMBL/GenBank/DDBJ whole genome shotgun (WGS) entry which is preliminary data.</text>
</comment>
<proteinExistence type="inferred from homology"/>
<reference evidence="15 16" key="1">
    <citation type="submission" date="2019-12" db="EMBL/GenBank/DDBJ databases">
        <authorList>
            <person name="Alioto T."/>
            <person name="Alioto T."/>
            <person name="Gomez Garrido J."/>
        </authorList>
    </citation>
    <scope>NUCLEOTIDE SEQUENCE [LARGE SCALE GENOMIC DNA]</scope>
</reference>
<evidence type="ECO:0000256" key="12">
    <source>
        <dbReference type="ARBA" id="ARBA00023242"/>
    </source>
</evidence>
<keyword evidence="12" id="KW-0539">Nucleus</keyword>
<evidence type="ECO:0000259" key="14">
    <source>
        <dbReference type="SMART" id="SM01044"/>
    </source>
</evidence>
<keyword evidence="9" id="KW-0694">RNA-binding</keyword>
<dbReference type="PANTHER" id="PTHR46837">
    <property type="entry name" value="PROTEIN MLN51 HOMOLOG"/>
    <property type="match status" value="1"/>
</dbReference>
<evidence type="ECO:0000256" key="10">
    <source>
        <dbReference type="ARBA" id="ARBA00023161"/>
    </source>
</evidence>
<feature type="compositionally biased region" description="Acidic residues" evidence="13">
    <location>
        <begin position="66"/>
        <end position="83"/>
    </location>
</feature>
<keyword evidence="16" id="KW-1185">Reference proteome</keyword>
<dbReference type="GO" id="GO:0005737">
    <property type="term" value="C:cytoplasm"/>
    <property type="evidence" value="ECO:0007669"/>
    <property type="project" value="UniProtKB-SubCell"/>
</dbReference>
<protein>
    <recommendedName>
        <fullName evidence="14">Btz domain-containing protein</fullName>
    </recommendedName>
</protein>
<evidence type="ECO:0000256" key="13">
    <source>
        <dbReference type="SAM" id="MobiDB-lite"/>
    </source>
</evidence>
<feature type="region of interest" description="Disordered" evidence="13">
    <location>
        <begin position="207"/>
        <end position="296"/>
    </location>
</feature>
<feature type="compositionally biased region" description="Basic and acidic residues" evidence="13">
    <location>
        <begin position="219"/>
        <end position="231"/>
    </location>
</feature>
<dbReference type="GO" id="GO:0003729">
    <property type="term" value="F:mRNA binding"/>
    <property type="evidence" value="ECO:0007669"/>
    <property type="project" value="InterPro"/>
</dbReference>
<accession>A0A8S0RRJ0</accession>
<keyword evidence="7" id="KW-0509">mRNA transport</keyword>